<evidence type="ECO:0000259" key="2">
    <source>
        <dbReference type="PROSITE" id="PS01124"/>
    </source>
</evidence>
<accession>A0A494GG47</accession>
<dbReference type="GO" id="GO:0003700">
    <property type="term" value="F:DNA-binding transcription factor activity"/>
    <property type="evidence" value="ECO:0007669"/>
    <property type="project" value="InterPro"/>
</dbReference>
<dbReference type="Gene3D" id="1.10.10.60">
    <property type="entry name" value="Homeodomain-like"/>
    <property type="match status" value="1"/>
</dbReference>
<dbReference type="InterPro" id="IPR011990">
    <property type="entry name" value="TPR-like_helical_dom_sf"/>
</dbReference>
<reference evidence="3 4" key="1">
    <citation type="submission" date="2016-02" db="EMBL/GenBank/DDBJ databases">
        <authorList>
            <person name="Nicholson A.C."/>
            <person name="Humrighouse B.W."/>
            <person name="Loparev V."/>
            <person name="Emery B."/>
            <person name="Graziano J."/>
            <person name="McQuiston J.R."/>
        </authorList>
    </citation>
    <scope>NUCLEOTIDE SEQUENCE [LARGE SCALE GENOMIC DNA]</scope>
    <source>
        <strain evidence="3 4">E6809</strain>
    </source>
</reference>
<gene>
    <name evidence="3" type="ORF">AYC66_11690</name>
</gene>
<dbReference type="SUPFAM" id="SSF48452">
    <property type="entry name" value="TPR-like"/>
    <property type="match status" value="1"/>
</dbReference>
<keyword evidence="1" id="KW-0812">Transmembrane</keyword>
<dbReference type="InterPro" id="IPR018060">
    <property type="entry name" value="HTH_AraC"/>
</dbReference>
<sequence length="544" mass="64038">MFLYAQESDMGVYQRLKSSYSHFEKNDEKAFYYLTKFISKARKDSNFTRLVEAYRDAVFFSSTDKSKLKYADSSIWAAKRSKNRDLISMAYLGKGIVYYSTMRKYPLALKQYLIAYQYAEKTKDLYLKHKIIYHIGVIKSYLGYYEQASEHFIKSSVYFQQYISGDYHYNELFNHNKGYLNSQHQLAVCYRNMNNYLKADSIVSIGLENTTGRDDFALEKSYFLSDRAVSDYNKRNYSSSIANLKEAVSKILKSGDYASTSLIYYYLGKNYQAIGKKSLAMEHFKKVDSVFAKRTFLHPETLSSYKELIRFYKEKDQHTLQLYYTNQLLKADSLISKDFTFLSLRLHRDYDTKVLREQIEELKEYNTSRIRGSFFVIVLILMAIFILSKYSGREGFIVRRGTREIETLSIKDSEHYIRKNGLSPEIENELLEKLRIFEESKEFTKRGLSLNKLALKLKTNSYYLSMVINDFKGCNFSYYLSTLRIEYITNLLNTDRKFLSYTIEALANECGMASRQNFSDLFFEINGVRPRDFINKIKRETGLM</sequence>
<evidence type="ECO:0000313" key="4">
    <source>
        <dbReference type="Proteomes" id="UP000189738"/>
    </source>
</evidence>
<dbReference type="GO" id="GO:0043565">
    <property type="term" value="F:sequence-specific DNA binding"/>
    <property type="evidence" value="ECO:0007669"/>
    <property type="project" value="InterPro"/>
</dbReference>
<proteinExistence type="predicted"/>
<feature type="transmembrane region" description="Helical" evidence="1">
    <location>
        <begin position="372"/>
        <end position="390"/>
    </location>
</feature>
<name>A0A494GG47_9FLAO</name>
<dbReference type="Proteomes" id="UP000189738">
    <property type="component" value="Chromosome"/>
</dbReference>
<protein>
    <recommendedName>
        <fullName evidence="2">HTH araC/xylS-type domain-containing protein</fullName>
    </recommendedName>
</protein>
<evidence type="ECO:0000313" key="3">
    <source>
        <dbReference type="EMBL" id="AQX51299.1"/>
    </source>
</evidence>
<dbReference type="AlphaFoldDB" id="A0A494GG47"/>
<evidence type="ECO:0000256" key="1">
    <source>
        <dbReference type="SAM" id="Phobius"/>
    </source>
</evidence>
<dbReference type="SMART" id="SM00342">
    <property type="entry name" value="HTH_ARAC"/>
    <property type="match status" value="1"/>
</dbReference>
<keyword evidence="1" id="KW-1133">Transmembrane helix</keyword>
<keyword evidence="1" id="KW-0472">Membrane</keyword>
<feature type="domain" description="HTH araC/xylS-type" evidence="2">
    <location>
        <begin position="432"/>
        <end position="536"/>
    </location>
</feature>
<dbReference type="EMBL" id="CP014339">
    <property type="protein sequence ID" value="AQX51299.1"/>
    <property type="molecule type" value="Genomic_DNA"/>
</dbReference>
<dbReference type="Gene3D" id="1.25.40.10">
    <property type="entry name" value="Tetratricopeptide repeat domain"/>
    <property type="match status" value="2"/>
</dbReference>
<dbReference type="PROSITE" id="PS01124">
    <property type="entry name" value="HTH_ARAC_FAMILY_2"/>
    <property type="match status" value="1"/>
</dbReference>
<organism evidence="3 4">
    <name type="scientific">Elizabethkingia anophelis</name>
    <dbReference type="NCBI Taxonomy" id="1117645"/>
    <lineage>
        <taxon>Bacteria</taxon>
        <taxon>Pseudomonadati</taxon>
        <taxon>Bacteroidota</taxon>
        <taxon>Flavobacteriia</taxon>
        <taxon>Flavobacteriales</taxon>
        <taxon>Weeksellaceae</taxon>
        <taxon>Elizabethkingia</taxon>
    </lineage>
</organism>